<reference evidence="3" key="1">
    <citation type="submission" date="2015-01" db="EMBL/GenBank/DDBJ databases">
        <title>Flavisolibacter sp./LCS9/ whole genome sequencing.</title>
        <authorList>
            <person name="Kim M.K."/>
            <person name="Srinivasan S."/>
            <person name="Lee J.-J."/>
        </authorList>
    </citation>
    <scope>NUCLEOTIDE SEQUENCE [LARGE SCALE GENOMIC DNA]</scope>
    <source>
        <strain evidence="3">LCS9</strain>
    </source>
</reference>
<keyword evidence="1" id="KW-1133">Transmembrane helix</keyword>
<dbReference type="Proteomes" id="UP000077177">
    <property type="component" value="Chromosome"/>
</dbReference>
<dbReference type="EMBL" id="CP011390">
    <property type="protein sequence ID" value="ANE51707.1"/>
    <property type="molecule type" value="Genomic_DNA"/>
</dbReference>
<proteinExistence type="predicted"/>
<keyword evidence="1" id="KW-0812">Transmembrane</keyword>
<sequence>MRATRIILAVFAFCAGYLISTFIIMVALRIPKVIVDNSNLVSAGVAVVFSFLVWQGAAHIQAQLLTRMFQGGFIGGVLAFGLTFIGALVLYPDCNICPVMSMFAAPIGFVIGLFGGWLVWKIRSATIIH</sequence>
<dbReference type="KEGG" id="fla:SY85_15560"/>
<evidence type="ECO:0000313" key="2">
    <source>
        <dbReference type="EMBL" id="ANE51707.1"/>
    </source>
</evidence>
<feature type="transmembrane region" description="Helical" evidence="1">
    <location>
        <begin position="40"/>
        <end position="60"/>
    </location>
</feature>
<feature type="transmembrane region" description="Helical" evidence="1">
    <location>
        <begin position="72"/>
        <end position="91"/>
    </location>
</feature>
<evidence type="ECO:0000256" key="1">
    <source>
        <dbReference type="SAM" id="Phobius"/>
    </source>
</evidence>
<reference evidence="2 3" key="2">
    <citation type="journal article" date="2016" name="Int. J. Syst. Evol. Microbiol.">
        <title>Flavisolibacter tropicus sp. nov., isolated from tropical soil.</title>
        <authorList>
            <person name="Lee J.J."/>
            <person name="Kang M.S."/>
            <person name="Kim G.S."/>
            <person name="Lee C.S."/>
            <person name="Lim S."/>
            <person name="Lee J."/>
            <person name="Roh S.H."/>
            <person name="Kang H."/>
            <person name="Ha J.M."/>
            <person name="Bae S."/>
            <person name="Jung H.Y."/>
            <person name="Kim M.K."/>
        </authorList>
    </citation>
    <scope>NUCLEOTIDE SEQUENCE [LARGE SCALE GENOMIC DNA]</scope>
    <source>
        <strain evidence="2 3">LCS9</strain>
    </source>
</reference>
<keyword evidence="3" id="KW-1185">Reference proteome</keyword>
<feature type="transmembrane region" description="Helical" evidence="1">
    <location>
        <begin position="103"/>
        <end position="120"/>
    </location>
</feature>
<organism evidence="2 3">
    <name type="scientific">Flavisolibacter tropicus</name>
    <dbReference type="NCBI Taxonomy" id="1492898"/>
    <lineage>
        <taxon>Bacteria</taxon>
        <taxon>Pseudomonadati</taxon>
        <taxon>Bacteroidota</taxon>
        <taxon>Chitinophagia</taxon>
        <taxon>Chitinophagales</taxon>
        <taxon>Chitinophagaceae</taxon>
        <taxon>Flavisolibacter</taxon>
    </lineage>
</organism>
<evidence type="ECO:0000313" key="3">
    <source>
        <dbReference type="Proteomes" id="UP000077177"/>
    </source>
</evidence>
<keyword evidence="1" id="KW-0472">Membrane</keyword>
<feature type="transmembrane region" description="Helical" evidence="1">
    <location>
        <begin position="7"/>
        <end position="28"/>
    </location>
</feature>
<dbReference type="AlphaFoldDB" id="A0A172TY91"/>
<protein>
    <submittedName>
        <fullName evidence="2">Uncharacterized protein</fullName>
    </submittedName>
</protein>
<accession>A0A172TY91</accession>
<dbReference type="RefSeq" id="WP_066405825.1">
    <property type="nucleotide sequence ID" value="NZ_CP011390.1"/>
</dbReference>
<gene>
    <name evidence="2" type="ORF">SY85_15560</name>
</gene>
<name>A0A172TY91_9BACT</name>